<keyword evidence="7" id="KW-1185">Reference proteome</keyword>
<dbReference type="Pfam" id="PF04838">
    <property type="entry name" value="Baculo_LEF5"/>
    <property type="match status" value="1"/>
</dbReference>
<evidence type="ECO:0000313" key="4">
    <source>
        <dbReference type="EMBL" id="AHN92128.1"/>
    </source>
</evidence>
<dbReference type="Proteomes" id="UP000202635">
    <property type="component" value="Genome"/>
</dbReference>
<evidence type="ECO:0000313" key="6">
    <source>
        <dbReference type="Proteomes" id="UP000202635"/>
    </source>
</evidence>
<organism evidence="3 6">
    <name type="scientific">Agrotis segetum granulosis virus</name>
    <name type="common">AsGV</name>
    <name type="synonym">Agrotis segetum granulovirus</name>
    <dbReference type="NCBI Taxonomy" id="10464"/>
    <lineage>
        <taxon>Viruses</taxon>
        <taxon>Viruses incertae sedis</taxon>
        <taxon>Naldaviricetes</taxon>
        <taxon>Lefavirales</taxon>
        <taxon>Baculoviridae</taxon>
        <taxon>Betabaculovirus</taxon>
        <taxon>Betabaculovirus agsegetum</taxon>
    </lineage>
</organism>
<dbReference type="Pfam" id="PF11792">
    <property type="entry name" value="Baculo_LEF5_C"/>
    <property type="match status" value="1"/>
</dbReference>
<gene>
    <name evidence="3" type="primary">ORF76</name>
    <name evidence="4" type="ORF">AsGV089</name>
    <name evidence="5" type="ORF">AsGV090</name>
    <name evidence="3" type="ORF">AsGVgp076</name>
</gene>
<accession>Q6QXN7</accession>
<evidence type="ECO:0000313" key="7">
    <source>
        <dbReference type="Proteomes" id="UP000232958"/>
    </source>
</evidence>
<dbReference type="OrthoDB" id="12882at10239"/>
<dbReference type="GO" id="GO:0006355">
    <property type="term" value="P:regulation of DNA-templated transcription"/>
    <property type="evidence" value="ECO:0007669"/>
    <property type="project" value="InterPro"/>
</dbReference>
<reference evidence="4" key="2">
    <citation type="journal article" date="2014" name="Arch. Virol.">
        <title>Complete genome sequence of Agrotis segetum granulovirus Shanghai strain.</title>
        <authorList>
            <person name="Zhang X."/>
            <person name="Liang Z."/>
            <person name="Yin X."/>
            <person name="Wang J."/>
            <person name="Shao X."/>
        </authorList>
    </citation>
    <scope>NUCLEOTIDE SEQUENCE</scope>
    <source>
        <strain evidence="4">L1</strain>
    </source>
</reference>
<reference evidence="5 7" key="3">
    <citation type="submission" date="2015-05" db="EMBL/GenBank/DDBJ databases">
        <title>Complete Sequence of an Agrotis segetum granulovirus isolate from Europe.</title>
        <authorList>
            <person name="Gueli Alletti G."/>
            <person name="Wennmann J.T."/>
            <person name="Jehle J.A."/>
        </authorList>
    </citation>
    <scope>NUCLEOTIDE SEQUENCE [LARGE SCALE GENOMIC DNA]</scope>
    <source>
        <strain evidence="5 7">DA</strain>
    </source>
</reference>
<reference evidence="3 6" key="1">
    <citation type="submission" date="2004-09" db="EMBL/GenBank/DDBJ databases">
        <authorList>
            <person name="Ai X.L."/>
            <person name="Wang Z.F."/>
            <person name="Wang B."/>
            <person name="Zhang W."/>
            <person name="Li F."/>
            <person name="Fu J.H."/>
            <person name="Cui C.S."/>
            <person name="Shi Y.H."/>
            <person name="He M."/>
        </authorList>
    </citation>
    <scope>NUCLEOTIDE SEQUENCE [LARGE SCALE GENOMIC DNA]</scope>
</reference>
<dbReference type="InterPro" id="IPR006923">
    <property type="entry name" value="Baculo_LEF5_N"/>
</dbReference>
<protein>
    <submittedName>
        <fullName evidence="4">Lef-5</fullName>
    </submittedName>
    <submittedName>
        <fullName evidence="3">ORF76</fullName>
    </submittedName>
</protein>
<dbReference type="InterPro" id="IPR021758">
    <property type="entry name" value="Baculo_LEF5_C"/>
</dbReference>
<organismHost>
    <name type="scientific">Agrotis segetum</name>
    <name type="common">Turnip moth</name>
    <dbReference type="NCBI Taxonomy" id="47767"/>
</organismHost>
<feature type="domain" description="Baculoviridae late expression factor 5 N-terminal" evidence="1">
    <location>
        <begin position="19"/>
        <end position="170"/>
    </location>
</feature>
<dbReference type="EMBL" id="KR584663">
    <property type="protein sequence ID" value="AKN63365.1"/>
    <property type="molecule type" value="Genomic_DNA"/>
</dbReference>
<name>Q6QXN7_GVAS</name>
<dbReference type="EMBL" id="KC994902">
    <property type="protein sequence ID" value="AHN92128.1"/>
    <property type="molecule type" value="Genomic_DNA"/>
</dbReference>
<feature type="domain" description="Baculoviridae late expression factor 5 C-terminal" evidence="2">
    <location>
        <begin position="204"/>
        <end position="244"/>
    </location>
</feature>
<dbReference type="Proteomes" id="UP000232958">
    <property type="component" value="Segment"/>
</dbReference>
<evidence type="ECO:0000313" key="3">
    <source>
        <dbReference type="EMBL" id="AAS82662.1"/>
    </source>
</evidence>
<evidence type="ECO:0000259" key="2">
    <source>
        <dbReference type="Pfam" id="PF11792"/>
    </source>
</evidence>
<sequence>MSLNGGPLIAQNDPLHLRKIFDIFADFRRREDYSGLVEHLITTYPENVKNRTFNFSNTGHTFHMLYAYVPSLSNKERKQIRLDGIKKLMKSTSNLFAMYEDVFKCMKEGLIEESCPCVAIKSRLQENIAYNEWLSNKNFDSKPLKLKKDPIDNILFKYSVNWKQSLKKKKNVAVKNEVKIKKCEVIKKELLCFTTLAKKLSPSSLDEINGRTVVTCSHEFTIQEKQLRAGDEAVSFVNVCSVCGLVKKEEN</sequence>
<dbReference type="EMBL" id="AY522332">
    <property type="protein sequence ID" value="AAS82662.1"/>
    <property type="molecule type" value="Genomic_DNA"/>
</dbReference>
<proteinExistence type="predicted"/>
<evidence type="ECO:0000313" key="5">
    <source>
        <dbReference type="EMBL" id="AKN63365.1"/>
    </source>
</evidence>
<evidence type="ECO:0000259" key="1">
    <source>
        <dbReference type="Pfam" id="PF04838"/>
    </source>
</evidence>